<dbReference type="AlphaFoldDB" id="A0A0S4L5V0"/>
<sequence length="416" mass="45969">MHVLYLVPLGVLWAIPSWAFLSDMNVYQMPASPPSLPAAGSIAIDPTFGTTILRVTDGDDSTSYCINDYSNEPPLNIDNTKVRAICQVGYKRLKVWDFNAASMTRSNGRIQGNPPPGLREYEAQWSRSAPNKFYAVGLTSLYEITIPDGSSTTWGNTLIRDFGTEFVADYITQMSVSDNDDVFAFHYVKNGVSTGYMVYKRSTDTIVLNVTDEGSINEVEIDKSGRYLVSLKANATKDLHVWDLQGTPTRTTVDSLVWFSHRAMGNGVVGTSCNTRRLCIRNLATPNSVTFLLPKDSWSYNTQSDHFAMPGGGDAWMVSSRYHINGGSSVNPFDNEIVLIATDGSSRVRRIAHHWSIVINDDYDAQPRASASRDGNFIAFTSNWGNPGERRDLYLVRVKAGSSTTPAAPSKLRINK</sequence>
<protein>
    <submittedName>
        <fullName evidence="1">Uncharacterized protein</fullName>
    </submittedName>
</protein>
<gene>
    <name evidence="1" type="ORF">COMA1_10706</name>
</gene>
<reference evidence="1 2" key="1">
    <citation type="submission" date="2015-10" db="EMBL/GenBank/DDBJ databases">
        <authorList>
            <person name="Gilbert D.G."/>
        </authorList>
    </citation>
    <scope>NUCLEOTIDE SEQUENCE [LARGE SCALE GENOMIC DNA]</scope>
    <source>
        <strain evidence="1">COMA1</strain>
    </source>
</reference>
<proteinExistence type="predicted"/>
<dbReference type="EMBL" id="CZQA01000001">
    <property type="protein sequence ID" value="CUS32591.1"/>
    <property type="molecule type" value="Genomic_DNA"/>
</dbReference>
<dbReference type="SUPFAM" id="SSF82171">
    <property type="entry name" value="DPP6 N-terminal domain-like"/>
    <property type="match status" value="1"/>
</dbReference>
<keyword evidence="2" id="KW-1185">Reference proteome</keyword>
<organism evidence="1 2">
    <name type="scientific">Candidatus Nitrospira nitrosa</name>
    <dbReference type="NCBI Taxonomy" id="1742972"/>
    <lineage>
        <taxon>Bacteria</taxon>
        <taxon>Pseudomonadati</taxon>
        <taxon>Nitrospirota</taxon>
        <taxon>Nitrospiria</taxon>
        <taxon>Nitrospirales</taxon>
        <taxon>Nitrospiraceae</taxon>
        <taxon>Nitrospira</taxon>
    </lineage>
</organism>
<dbReference type="OrthoDB" id="9793310at2"/>
<name>A0A0S4L5V0_9BACT</name>
<evidence type="ECO:0000313" key="2">
    <source>
        <dbReference type="Proteomes" id="UP000199032"/>
    </source>
</evidence>
<dbReference type="RefSeq" id="WP_090743754.1">
    <property type="nucleotide sequence ID" value="NZ_CZQA01000001.1"/>
</dbReference>
<dbReference type="Proteomes" id="UP000199032">
    <property type="component" value="Unassembled WGS sequence"/>
</dbReference>
<evidence type="ECO:0000313" key="1">
    <source>
        <dbReference type="EMBL" id="CUS32591.1"/>
    </source>
</evidence>
<accession>A0A0S4L5V0</accession>
<dbReference type="STRING" id="1742972.COMA1_10706"/>